<dbReference type="EMBL" id="JAMZMK010000034">
    <property type="protein sequence ID" value="KAI7758028.1"/>
    <property type="molecule type" value="Genomic_DNA"/>
</dbReference>
<organism evidence="2 3">
    <name type="scientific">Ambrosia artemisiifolia</name>
    <name type="common">Common ragweed</name>
    <dbReference type="NCBI Taxonomy" id="4212"/>
    <lineage>
        <taxon>Eukaryota</taxon>
        <taxon>Viridiplantae</taxon>
        <taxon>Streptophyta</taxon>
        <taxon>Embryophyta</taxon>
        <taxon>Tracheophyta</taxon>
        <taxon>Spermatophyta</taxon>
        <taxon>Magnoliopsida</taxon>
        <taxon>eudicotyledons</taxon>
        <taxon>Gunneridae</taxon>
        <taxon>Pentapetalae</taxon>
        <taxon>asterids</taxon>
        <taxon>campanulids</taxon>
        <taxon>Asterales</taxon>
        <taxon>Asteraceae</taxon>
        <taxon>Asteroideae</taxon>
        <taxon>Heliantheae alliance</taxon>
        <taxon>Heliantheae</taxon>
        <taxon>Ambrosia</taxon>
    </lineage>
</organism>
<comment type="caution">
    <text evidence="2">The sequence shown here is derived from an EMBL/GenBank/DDBJ whole genome shotgun (WGS) entry which is preliminary data.</text>
</comment>
<dbReference type="Proteomes" id="UP001206925">
    <property type="component" value="Unassembled WGS sequence"/>
</dbReference>
<keyword evidence="3" id="KW-1185">Reference proteome</keyword>
<reference evidence="2" key="1">
    <citation type="submission" date="2022-06" db="EMBL/GenBank/DDBJ databases">
        <title>Uncovering the hologenomic basis of an extraordinary plant invasion.</title>
        <authorList>
            <person name="Bieker V.C."/>
            <person name="Martin M.D."/>
            <person name="Gilbert T."/>
            <person name="Hodgins K."/>
            <person name="Battlay P."/>
            <person name="Petersen B."/>
            <person name="Wilson J."/>
        </authorList>
    </citation>
    <scope>NUCLEOTIDE SEQUENCE</scope>
    <source>
        <strain evidence="2">AA19_3_7</strain>
        <tissue evidence="2">Leaf</tissue>
    </source>
</reference>
<dbReference type="AlphaFoldDB" id="A0AAD5DC96"/>
<evidence type="ECO:0000313" key="3">
    <source>
        <dbReference type="Proteomes" id="UP001206925"/>
    </source>
</evidence>
<dbReference type="GO" id="GO:0005634">
    <property type="term" value="C:nucleus"/>
    <property type="evidence" value="ECO:0007669"/>
    <property type="project" value="InterPro"/>
</dbReference>
<dbReference type="PANTHER" id="PTHR35119:SF1">
    <property type="entry name" value="PROTEIN POLYCHOME"/>
    <property type="match status" value="1"/>
</dbReference>
<sequence>MAEARDRVSRSNNDDAETYMRRLMSTHSTRIFLDDDNDIYQTPFRWGATPLTGQSSGQRTGEALISTRARNGGGVSTRIQNTQVSGSRVRRGRGGPPWAHGLLPSYPRIPLRDVTHVIRAVERQRVHLGDRELEHEVCLPTPEAAAKLD</sequence>
<accession>A0AAD5DC96</accession>
<name>A0AAD5DC96_AMBAR</name>
<feature type="region of interest" description="Disordered" evidence="1">
    <location>
        <begin position="71"/>
        <end position="99"/>
    </location>
</feature>
<evidence type="ECO:0000256" key="1">
    <source>
        <dbReference type="SAM" id="MobiDB-lite"/>
    </source>
</evidence>
<dbReference type="GO" id="GO:0051783">
    <property type="term" value="P:regulation of nuclear division"/>
    <property type="evidence" value="ECO:0007669"/>
    <property type="project" value="InterPro"/>
</dbReference>
<protein>
    <submittedName>
        <fullName evidence="2">Uncharacterized protein</fullName>
    </submittedName>
</protein>
<evidence type="ECO:0000313" key="2">
    <source>
        <dbReference type="EMBL" id="KAI7758028.1"/>
    </source>
</evidence>
<dbReference type="PANTHER" id="PTHR35119">
    <property type="entry name" value="PROTEIN POLYCHOME"/>
    <property type="match status" value="1"/>
</dbReference>
<gene>
    <name evidence="2" type="ORF">M8C21_028268</name>
</gene>
<proteinExistence type="predicted"/>
<dbReference type="InterPro" id="IPR034590">
    <property type="entry name" value="POLYCHOME/GIG1"/>
</dbReference>